<proteinExistence type="predicted"/>
<reference evidence="1" key="1">
    <citation type="submission" date="2021-09" db="EMBL/GenBank/DDBJ databases">
        <authorList>
            <consortium name="AG Swart"/>
            <person name="Singh M."/>
            <person name="Singh A."/>
            <person name="Seah K."/>
            <person name="Emmerich C."/>
        </authorList>
    </citation>
    <scope>NUCLEOTIDE SEQUENCE</scope>
    <source>
        <strain evidence="1">ATCC30299</strain>
    </source>
</reference>
<dbReference type="EMBL" id="CAJZBQ010000050">
    <property type="protein sequence ID" value="CAG9330112.1"/>
    <property type="molecule type" value="Genomic_DNA"/>
</dbReference>
<dbReference type="AlphaFoldDB" id="A0AAU9KAB2"/>
<organism evidence="1 2">
    <name type="scientific">Blepharisma stoltei</name>
    <dbReference type="NCBI Taxonomy" id="1481888"/>
    <lineage>
        <taxon>Eukaryota</taxon>
        <taxon>Sar</taxon>
        <taxon>Alveolata</taxon>
        <taxon>Ciliophora</taxon>
        <taxon>Postciliodesmatophora</taxon>
        <taxon>Heterotrichea</taxon>
        <taxon>Heterotrichida</taxon>
        <taxon>Blepharismidae</taxon>
        <taxon>Blepharisma</taxon>
    </lineage>
</organism>
<protein>
    <submittedName>
        <fullName evidence="1">Uncharacterized protein</fullName>
    </submittedName>
</protein>
<keyword evidence="2" id="KW-1185">Reference proteome</keyword>
<comment type="caution">
    <text evidence="1">The sequence shown here is derived from an EMBL/GenBank/DDBJ whole genome shotgun (WGS) entry which is preliminary data.</text>
</comment>
<accession>A0AAU9KAB2</accession>
<evidence type="ECO:0000313" key="2">
    <source>
        <dbReference type="Proteomes" id="UP001162131"/>
    </source>
</evidence>
<name>A0AAU9KAB2_9CILI</name>
<gene>
    <name evidence="1" type="ORF">BSTOLATCC_MIC50220</name>
</gene>
<sequence>MQATARLLEDASHKFQLTGEERWFIEFCELVSDIKGLNPQVISDTAHKLLSQPPNSNIIFFNIETIIFRYFDIIPMSQFIYWR</sequence>
<dbReference type="Proteomes" id="UP001162131">
    <property type="component" value="Unassembled WGS sequence"/>
</dbReference>
<evidence type="ECO:0000313" key="1">
    <source>
        <dbReference type="EMBL" id="CAG9330112.1"/>
    </source>
</evidence>